<accession>A0ABT6G5J6</accession>
<evidence type="ECO:0000313" key="2">
    <source>
        <dbReference type="Proteomes" id="UP001529085"/>
    </source>
</evidence>
<comment type="caution">
    <text evidence="1">The sequence shown here is derived from an EMBL/GenBank/DDBJ whole genome shotgun (WGS) entry which is preliminary data.</text>
</comment>
<protein>
    <submittedName>
        <fullName evidence="1">Uncharacterized protein</fullName>
    </submittedName>
</protein>
<dbReference type="Proteomes" id="UP001529085">
    <property type="component" value="Unassembled WGS sequence"/>
</dbReference>
<dbReference type="EMBL" id="JARSBN010000012">
    <property type="protein sequence ID" value="MDG4717310.1"/>
    <property type="molecule type" value="Genomic_DNA"/>
</dbReference>
<evidence type="ECO:0000313" key="1">
    <source>
        <dbReference type="EMBL" id="MDG4717310.1"/>
    </source>
</evidence>
<keyword evidence="2" id="KW-1185">Reference proteome</keyword>
<dbReference type="RefSeq" id="WP_278006730.1">
    <property type="nucleotide sequence ID" value="NZ_JARSBN010000012.1"/>
</dbReference>
<proteinExistence type="predicted"/>
<reference evidence="1 2" key="1">
    <citation type="submission" date="2023-03" db="EMBL/GenBank/DDBJ databases">
        <title>Strain YYF002 represents a novel species in the genus Winogradskyella isolated from seawater.</title>
        <authorList>
            <person name="Fu Z.-Y."/>
        </authorList>
    </citation>
    <scope>NUCLEOTIDE SEQUENCE [LARGE SCALE GENOMIC DNA]</scope>
    <source>
        <strain evidence="1 2">YYF002</strain>
    </source>
</reference>
<name>A0ABT6G5J6_9FLAO</name>
<organism evidence="1 2">
    <name type="scientific">Winogradskyella marincola</name>
    <dbReference type="NCBI Taxonomy" id="3037795"/>
    <lineage>
        <taxon>Bacteria</taxon>
        <taxon>Pseudomonadati</taxon>
        <taxon>Bacteroidota</taxon>
        <taxon>Flavobacteriia</taxon>
        <taxon>Flavobacteriales</taxon>
        <taxon>Flavobacteriaceae</taxon>
        <taxon>Winogradskyella</taxon>
    </lineage>
</organism>
<sequence>MNRNPHFLVTGMQKYDVCGSEMIYLKGSAYEKPFPIQYFPNPEHNLDNCEGCKNTHQKILKEVGDYFKNFPNCCERHKNLKKHSLFKSDDFKDIARMVADKVIYTHHHILNNLDQDNWEEEIYNYLEYAVTSFGQTPENCGEPPALSWFMDYTKRMQLNHKLVGKDAQYKPRQEKVIDIITNFFKPKGKRKKDFNLLLSTYDRWYKFFPFEIAMFSNLKKHFSRTLPVLAEKPKTNPYLGTAKVELLTQAQLLKNLSNITNHILLSIDTTQLLENEYITDSKKYAFDLKKKAHSLNQKTLLEKPTKNEKEYIKTIKAWLNNEKSFINEIKDDIKALPVKKEDVKQDFYTIIKDKAVQEYVLQLLNDLSITVEGKSVLTPRKKGALRGVVEALKQKRIIPNIGLATLCNVIAEKINLELKSELDASNISEDYLNDALDYIKRNPLH</sequence>
<gene>
    <name evidence="1" type="ORF">P7122_15585</name>
</gene>